<protein>
    <recommendedName>
        <fullName evidence="1">T6SS Phospholipase effector Tle1-like catalytic domain-containing protein</fullName>
    </recommendedName>
</protein>
<reference evidence="2" key="2">
    <citation type="submission" date="2023-05" db="EMBL/GenBank/DDBJ databases">
        <authorList>
            <consortium name="Lawrence Berkeley National Laboratory"/>
            <person name="Steindorff A."/>
            <person name="Hensen N."/>
            <person name="Bonometti L."/>
            <person name="Westerberg I."/>
            <person name="Brannstrom I.O."/>
            <person name="Guillou S."/>
            <person name="Cros-Aarteil S."/>
            <person name="Calhoun S."/>
            <person name="Haridas S."/>
            <person name="Kuo A."/>
            <person name="Mondo S."/>
            <person name="Pangilinan J."/>
            <person name="Riley R."/>
            <person name="Labutti K."/>
            <person name="Andreopoulos B."/>
            <person name="Lipzen A."/>
            <person name="Chen C."/>
            <person name="Yanf M."/>
            <person name="Daum C."/>
            <person name="Ng V."/>
            <person name="Clum A."/>
            <person name="Ohm R."/>
            <person name="Martin F."/>
            <person name="Silar P."/>
            <person name="Natvig D."/>
            <person name="Lalanne C."/>
            <person name="Gautier V."/>
            <person name="Ament-Velasquez S.L."/>
            <person name="Kruys A."/>
            <person name="Hutchinson M.I."/>
            <person name="Powell A.J."/>
            <person name="Barry K."/>
            <person name="Miller A.N."/>
            <person name="Grigoriev I.V."/>
            <person name="Debuchy R."/>
            <person name="Gladieux P."/>
            <person name="Thoren M.H."/>
            <person name="Johannesson H."/>
        </authorList>
    </citation>
    <scope>NUCLEOTIDE SEQUENCE</scope>
    <source>
        <strain evidence="2">CBS 892.96</strain>
    </source>
</reference>
<comment type="caution">
    <text evidence="2">The sequence shown here is derived from an EMBL/GenBank/DDBJ whole genome shotgun (WGS) entry which is preliminary data.</text>
</comment>
<dbReference type="InterPro" id="IPR018712">
    <property type="entry name" value="Tle1-like_cat"/>
</dbReference>
<evidence type="ECO:0000313" key="2">
    <source>
        <dbReference type="EMBL" id="KAK4171939.1"/>
    </source>
</evidence>
<dbReference type="PANTHER" id="PTHR33840:SF16">
    <property type="entry name" value="DUF2235 DOMAIN-CONTAINING PROTEIN"/>
    <property type="match status" value="1"/>
</dbReference>
<feature type="domain" description="T6SS Phospholipase effector Tle1-like catalytic" evidence="1">
    <location>
        <begin position="29"/>
        <end position="394"/>
    </location>
</feature>
<dbReference type="SUPFAM" id="SSF53474">
    <property type="entry name" value="alpha/beta-Hydrolases"/>
    <property type="match status" value="1"/>
</dbReference>
<dbReference type="Pfam" id="PF09994">
    <property type="entry name" value="T6SS_Tle1-like_cat"/>
    <property type="match status" value="1"/>
</dbReference>
<sequence>MGGFMPFFPTDSDFRHSGFKDTTLKPAPKRIIICCDGTWQSSVTNTTNIPSNITRIARYLSKVGRDGEEPEKEWQQVVYYDAGIGTAVGVLESARQGNTGSGFVGNVIEAYNFIVNNYNLGDQIFCLGFSRGAYTARAVAGLVTDIGVIQPRDMQDFAELHSVYQAHSDNTSFRTSKAWREWVEGKRLFDPSQKDIPNGWKQAPSAWEKRPHGAPPEATRWVEAVGVFDTVGCLGIPQFEGYIMGGLTWLLSWAVTVERFGFHNVVLSPYIKHAYQALALDEHRKPFGAAVWHLPAPTIPPAAGSNVADLRQTWKELRDTDGTTEEQLAEAWENLVVAEMYEELSKRNAEPKLLQVWFPGVHVNIGGGSKDTLEQKRGDFEQIAMITLMWMIEQLTPHLHFDNSAFDMLTDRFMVIRPAVDDLIKTNRQDHWLVKKINALKAKDTAGDAWKSIDNGLAWARNLAAEALMGWATGPIIDTYEGGWLKKATGSKYRTPGEYKEGQLGRTNEEIHPTVKYRMDRLSITGEGYDPIPLKDFRRQKTVMSQKQADGSVKDVVGYEWAKNNVRIPEYRIAGPFDMERANFERACVVTESASEWLGQLDKELGIDSWEARGLDKS</sequence>
<evidence type="ECO:0000313" key="3">
    <source>
        <dbReference type="Proteomes" id="UP001302321"/>
    </source>
</evidence>
<name>A0AAN7A3J8_9PEZI</name>
<dbReference type="EMBL" id="MU866483">
    <property type="protein sequence ID" value="KAK4171939.1"/>
    <property type="molecule type" value="Genomic_DNA"/>
</dbReference>
<reference evidence="2" key="1">
    <citation type="journal article" date="2023" name="Mol. Phylogenet. Evol.">
        <title>Genome-scale phylogeny and comparative genomics of the fungal order Sordariales.</title>
        <authorList>
            <person name="Hensen N."/>
            <person name="Bonometti L."/>
            <person name="Westerberg I."/>
            <person name="Brannstrom I.O."/>
            <person name="Guillou S."/>
            <person name="Cros-Aarteil S."/>
            <person name="Calhoun S."/>
            <person name="Haridas S."/>
            <person name="Kuo A."/>
            <person name="Mondo S."/>
            <person name="Pangilinan J."/>
            <person name="Riley R."/>
            <person name="LaButti K."/>
            <person name="Andreopoulos B."/>
            <person name="Lipzen A."/>
            <person name="Chen C."/>
            <person name="Yan M."/>
            <person name="Daum C."/>
            <person name="Ng V."/>
            <person name="Clum A."/>
            <person name="Steindorff A."/>
            <person name="Ohm R.A."/>
            <person name="Martin F."/>
            <person name="Silar P."/>
            <person name="Natvig D.O."/>
            <person name="Lalanne C."/>
            <person name="Gautier V."/>
            <person name="Ament-Velasquez S.L."/>
            <person name="Kruys A."/>
            <person name="Hutchinson M.I."/>
            <person name="Powell A.J."/>
            <person name="Barry K."/>
            <person name="Miller A.N."/>
            <person name="Grigoriev I.V."/>
            <person name="Debuchy R."/>
            <person name="Gladieux P."/>
            <person name="Hiltunen Thoren M."/>
            <person name="Johannesson H."/>
        </authorList>
    </citation>
    <scope>NUCLEOTIDE SEQUENCE</scope>
    <source>
        <strain evidence="2">CBS 892.96</strain>
    </source>
</reference>
<organism evidence="2 3">
    <name type="scientific">Triangularia setosa</name>
    <dbReference type="NCBI Taxonomy" id="2587417"/>
    <lineage>
        <taxon>Eukaryota</taxon>
        <taxon>Fungi</taxon>
        <taxon>Dikarya</taxon>
        <taxon>Ascomycota</taxon>
        <taxon>Pezizomycotina</taxon>
        <taxon>Sordariomycetes</taxon>
        <taxon>Sordariomycetidae</taxon>
        <taxon>Sordariales</taxon>
        <taxon>Podosporaceae</taxon>
        <taxon>Triangularia</taxon>
    </lineage>
</organism>
<accession>A0AAN7A3J8</accession>
<dbReference type="Proteomes" id="UP001302321">
    <property type="component" value="Unassembled WGS sequence"/>
</dbReference>
<dbReference type="InterPro" id="IPR029058">
    <property type="entry name" value="AB_hydrolase_fold"/>
</dbReference>
<dbReference type="AlphaFoldDB" id="A0AAN7A3J8"/>
<evidence type="ECO:0000259" key="1">
    <source>
        <dbReference type="Pfam" id="PF09994"/>
    </source>
</evidence>
<proteinExistence type="predicted"/>
<gene>
    <name evidence="2" type="ORF">QBC36DRAFT_294853</name>
</gene>
<dbReference type="PANTHER" id="PTHR33840">
    <property type="match status" value="1"/>
</dbReference>
<keyword evidence="3" id="KW-1185">Reference proteome</keyword>